<dbReference type="RefSeq" id="WP_242942868.1">
    <property type="nucleotide sequence ID" value="NZ_FWXW01000012.1"/>
</dbReference>
<dbReference type="NCBIfam" id="TIGR00726">
    <property type="entry name" value="peptidoglycan editing factor PgeF"/>
    <property type="match status" value="1"/>
</dbReference>
<dbReference type="SUPFAM" id="SSF64438">
    <property type="entry name" value="CNF1/YfiH-like putative cysteine hydrolases"/>
    <property type="match status" value="1"/>
</dbReference>
<keyword evidence="6" id="KW-0378">Hydrolase</keyword>
<keyword evidence="13" id="KW-1185">Reference proteome</keyword>
<dbReference type="GO" id="GO:0005507">
    <property type="term" value="F:copper ion binding"/>
    <property type="evidence" value="ECO:0007669"/>
    <property type="project" value="TreeGrafter"/>
</dbReference>
<dbReference type="PANTHER" id="PTHR30616:SF2">
    <property type="entry name" value="PURINE NUCLEOSIDE PHOSPHORYLASE LACC1"/>
    <property type="match status" value="1"/>
</dbReference>
<evidence type="ECO:0000256" key="9">
    <source>
        <dbReference type="ARBA" id="ARBA00048968"/>
    </source>
</evidence>
<keyword evidence="4" id="KW-0808">Transferase</keyword>
<proteinExistence type="inferred from homology"/>
<dbReference type="AlphaFoldDB" id="A0A1W2CSL1"/>
<evidence type="ECO:0000256" key="4">
    <source>
        <dbReference type="ARBA" id="ARBA00022679"/>
    </source>
</evidence>
<evidence type="ECO:0000256" key="1">
    <source>
        <dbReference type="ARBA" id="ARBA00000553"/>
    </source>
</evidence>
<comment type="catalytic activity">
    <reaction evidence="9">
        <text>adenosine + phosphate = alpha-D-ribose 1-phosphate + adenine</text>
        <dbReference type="Rhea" id="RHEA:27642"/>
        <dbReference type="ChEBI" id="CHEBI:16335"/>
        <dbReference type="ChEBI" id="CHEBI:16708"/>
        <dbReference type="ChEBI" id="CHEBI:43474"/>
        <dbReference type="ChEBI" id="CHEBI:57720"/>
        <dbReference type="EC" id="2.4.2.1"/>
    </reaction>
    <physiologicalReaction direction="left-to-right" evidence="9">
        <dbReference type="Rhea" id="RHEA:27643"/>
    </physiologicalReaction>
</comment>
<evidence type="ECO:0000256" key="11">
    <source>
        <dbReference type="RuleBase" id="RU361274"/>
    </source>
</evidence>
<evidence type="ECO:0000256" key="2">
    <source>
        <dbReference type="ARBA" id="ARBA00003215"/>
    </source>
</evidence>
<accession>A0A1W2CSL1</accession>
<dbReference type="STRING" id="1122930.SAMN02745168_0187"/>
<comment type="function">
    <text evidence="2">Purine nucleoside enzyme that catalyzes the phosphorolysis of adenosine and inosine nucleosides, yielding D-ribose 1-phosphate and the respective free bases, adenine and hypoxanthine. Also catalyzes the phosphorolysis of S-methyl-5'-thioadenosine into adenine and S-methyl-5-thio-alpha-D-ribose 1-phosphate. Also has adenosine deaminase activity.</text>
</comment>
<keyword evidence="5" id="KW-0479">Metal-binding</keyword>
<dbReference type="InterPro" id="IPR011324">
    <property type="entry name" value="Cytotoxic_necrot_fac-like_cat"/>
</dbReference>
<evidence type="ECO:0000256" key="3">
    <source>
        <dbReference type="ARBA" id="ARBA00007353"/>
    </source>
</evidence>
<name>A0A1W2CSL1_9FIRM</name>
<organism evidence="12 13">
    <name type="scientific">Papillibacter cinnamivorans DSM 12816</name>
    <dbReference type="NCBI Taxonomy" id="1122930"/>
    <lineage>
        <taxon>Bacteria</taxon>
        <taxon>Bacillati</taxon>
        <taxon>Bacillota</taxon>
        <taxon>Clostridia</taxon>
        <taxon>Eubacteriales</taxon>
        <taxon>Oscillospiraceae</taxon>
        <taxon>Papillibacter</taxon>
    </lineage>
</organism>
<dbReference type="EMBL" id="FWXW01000012">
    <property type="protein sequence ID" value="SMC87658.1"/>
    <property type="molecule type" value="Genomic_DNA"/>
</dbReference>
<protein>
    <recommendedName>
        <fullName evidence="11">Purine nucleoside phosphorylase</fullName>
    </recommendedName>
</protein>
<evidence type="ECO:0000256" key="8">
    <source>
        <dbReference type="ARBA" id="ARBA00047989"/>
    </source>
</evidence>
<dbReference type="PANTHER" id="PTHR30616">
    <property type="entry name" value="UNCHARACTERIZED PROTEIN YFIH"/>
    <property type="match status" value="1"/>
</dbReference>
<evidence type="ECO:0000256" key="5">
    <source>
        <dbReference type="ARBA" id="ARBA00022723"/>
    </source>
</evidence>
<evidence type="ECO:0000313" key="13">
    <source>
        <dbReference type="Proteomes" id="UP000192790"/>
    </source>
</evidence>
<reference evidence="12 13" key="1">
    <citation type="submission" date="2017-04" db="EMBL/GenBank/DDBJ databases">
        <authorList>
            <person name="Afonso C.L."/>
            <person name="Miller P.J."/>
            <person name="Scott M.A."/>
            <person name="Spackman E."/>
            <person name="Goraichik I."/>
            <person name="Dimitrov K.M."/>
            <person name="Suarez D.L."/>
            <person name="Swayne D.E."/>
        </authorList>
    </citation>
    <scope>NUCLEOTIDE SEQUENCE [LARGE SCALE GENOMIC DNA]</scope>
    <source>
        <strain evidence="12 13">DSM 12816</strain>
    </source>
</reference>
<dbReference type="CDD" id="cd16833">
    <property type="entry name" value="YfiH"/>
    <property type="match status" value="1"/>
</dbReference>
<dbReference type="GO" id="GO:0016787">
    <property type="term" value="F:hydrolase activity"/>
    <property type="evidence" value="ECO:0007669"/>
    <property type="project" value="UniProtKB-KW"/>
</dbReference>
<comment type="catalytic activity">
    <reaction evidence="8">
        <text>adenosine + H2O + H(+) = inosine + NH4(+)</text>
        <dbReference type="Rhea" id="RHEA:24408"/>
        <dbReference type="ChEBI" id="CHEBI:15377"/>
        <dbReference type="ChEBI" id="CHEBI:15378"/>
        <dbReference type="ChEBI" id="CHEBI:16335"/>
        <dbReference type="ChEBI" id="CHEBI:17596"/>
        <dbReference type="ChEBI" id="CHEBI:28938"/>
        <dbReference type="EC" id="3.5.4.4"/>
    </reaction>
    <physiologicalReaction direction="left-to-right" evidence="8">
        <dbReference type="Rhea" id="RHEA:24409"/>
    </physiologicalReaction>
</comment>
<comment type="similarity">
    <text evidence="3 11">Belongs to the purine nucleoside phosphorylase YfiH/LACC1 family.</text>
</comment>
<sequence>MTDGMTRNTAGALEYLTADGMVAAGGVSHGFTTRSGGVSRGIYQSLNLGIHRGDSPDAVGRNFELICSVLGMDPRRLVFSKQVHEDTVRLVTEEDAGKGLSRPTDYTADALITRERNLPLVIFSADCVPILLYDPVSRSIGAVHSGWRGTALGIVSRAIKAMGSEFGARPEDILAAVGPAICGDCYETDGDVPEALRASLGGTIEPFLRPAGDKWHVDLKGINAHLMRLAGITPEHITLSEECTACSPQRYWSHRVTRGQRGSQAAFIQLL</sequence>
<comment type="catalytic activity">
    <reaction evidence="1">
        <text>inosine + phosphate = alpha-D-ribose 1-phosphate + hypoxanthine</text>
        <dbReference type="Rhea" id="RHEA:27646"/>
        <dbReference type="ChEBI" id="CHEBI:17368"/>
        <dbReference type="ChEBI" id="CHEBI:17596"/>
        <dbReference type="ChEBI" id="CHEBI:43474"/>
        <dbReference type="ChEBI" id="CHEBI:57720"/>
        <dbReference type="EC" id="2.4.2.1"/>
    </reaction>
    <physiologicalReaction direction="left-to-right" evidence="1">
        <dbReference type="Rhea" id="RHEA:27647"/>
    </physiologicalReaction>
</comment>
<dbReference type="Pfam" id="PF02578">
    <property type="entry name" value="Cu-oxidase_4"/>
    <property type="match status" value="1"/>
</dbReference>
<dbReference type="GO" id="GO:0017061">
    <property type="term" value="F:S-methyl-5-thioadenosine phosphorylase activity"/>
    <property type="evidence" value="ECO:0007669"/>
    <property type="project" value="UniProtKB-EC"/>
</dbReference>
<gene>
    <name evidence="12" type="ORF">SAMN02745168_0187</name>
</gene>
<dbReference type="Gene3D" id="3.60.140.10">
    <property type="entry name" value="CNF1/YfiH-like putative cysteine hydrolases"/>
    <property type="match status" value="1"/>
</dbReference>
<dbReference type="Proteomes" id="UP000192790">
    <property type="component" value="Unassembled WGS sequence"/>
</dbReference>
<evidence type="ECO:0000256" key="10">
    <source>
        <dbReference type="ARBA" id="ARBA00049893"/>
    </source>
</evidence>
<dbReference type="InterPro" id="IPR038371">
    <property type="entry name" value="Cu_polyphenol_OxRdtase_sf"/>
</dbReference>
<evidence type="ECO:0000313" key="12">
    <source>
        <dbReference type="EMBL" id="SMC87658.1"/>
    </source>
</evidence>
<evidence type="ECO:0000256" key="7">
    <source>
        <dbReference type="ARBA" id="ARBA00022833"/>
    </source>
</evidence>
<evidence type="ECO:0000256" key="6">
    <source>
        <dbReference type="ARBA" id="ARBA00022801"/>
    </source>
</evidence>
<comment type="catalytic activity">
    <reaction evidence="10">
        <text>S-methyl-5'-thioadenosine + phosphate = 5-(methylsulfanyl)-alpha-D-ribose 1-phosphate + adenine</text>
        <dbReference type="Rhea" id="RHEA:11852"/>
        <dbReference type="ChEBI" id="CHEBI:16708"/>
        <dbReference type="ChEBI" id="CHEBI:17509"/>
        <dbReference type="ChEBI" id="CHEBI:43474"/>
        <dbReference type="ChEBI" id="CHEBI:58533"/>
        <dbReference type="EC" id="2.4.2.28"/>
    </reaction>
    <physiologicalReaction direction="left-to-right" evidence="10">
        <dbReference type="Rhea" id="RHEA:11853"/>
    </physiologicalReaction>
</comment>
<keyword evidence="7" id="KW-0862">Zinc</keyword>
<dbReference type="InterPro" id="IPR003730">
    <property type="entry name" value="Cu_polyphenol_OxRdtase"/>
</dbReference>